<dbReference type="Proteomes" id="UP000271974">
    <property type="component" value="Unassembled WGS sequence"/>
</dbReference>
<sequence>MAEESSTIAVIESLQLGVFPDDWVRKCWEEDFLEVGDLPAKCEEYLAETTHMGEQLLAFQKLLSRWVTRSSENDEDEGFWSIIVTSDVSHKTLIAVLAYLINNGAKVGASFVERSSAILAASVYIKLFVLPGSAAFKVYNPELFIQSSSLLNKWGASELL</sequence>
<feature type="non-terminal residue" evidence="1">
    <location>
        <position position="160"/>
    </location>
</feature>
<proteinExistence type="predicted"/>
<evidence type="ECO:0000313" key="2">
    <source>
        <dbReference type="Proteomes" id="UP000271974"/>
    </source>
</evidence>
<name>A0A433T081_ELYCH</name>
<reference evidence="1 2" key="1">
    <citation type="submission" date="2019-01" db="EMBL/GenBank/DDBJ databases">
        <title>A draft genome assembly of the solar-powered sea slug Elysia chlorotica.</title>
        <authorList>
            <person name="Cai H."/>
            <person name="Li Q."/>
            <person name="Fang X."/>
            <person name="Li J."/>
            <person name="Curtis N.E."/>
            <person name="Altenburger A."/>
            <person name="Shibata T."/>
            <person name="Feng M."/>
            <person name="Maeda T."/>
            <person name="Schwartz J.A."/>
            <person name="Shigenobu S."/>
            <person name="Lundholm N."/>
            <person name="Nishiyama T."/>
            <person name="Yang H."/>
            <person name="Hasebe M."/>
            <person name="Li S."/>
            <person name="Pierce S.K."/>
            <person name="Wang J."/>
        </authorList>
    </citation>
    <scope>NUCLEOTIDE SEQUENCE [LARGE SCALE GENOMIC DNA]</scope>
    <source>
        <strain evidence="1">EC2010</strain>
        <tissue evidence="1">Whole organism of an adult</tissue>
    </source>
</reference>
<dbReference type="EMBL" id="RQTK01000784">
    <property type="protein sequence ID" value="RUS74937.1"/>
    <property type="molecule type" value="Genomic_DNA"/>
</dbReference>
<evidence type="ECO:0000313" key="1">
    <source>
        <dbReference type="EMBL" id="RUS74937.1"/>
    </source>
</evidence>
<dbReference type="OrthoDB" id="10263978at2759"/>
<dbReference type="STRING" id="188477.A0A433T081"/>
<protein>
    <submittedName>
        <fullName evidence="1">Uncharacterized protein</fullName>
    </submittedName>
</protein>
<comment type="caution">
    <text evidence="1">The sequence shown here is derived from an EMBL/GenBank/DDBJ whole genome shotgun (WGS) entry which is preliminary data.</text>
</comment>
<dbReference type="AlphaFoldDB" id="A0A433T081"/>
<accession>A0A433T081</accession>
<keyword evidence="2" id="KW-1185">Reference proteome</keyword>
<organism evidence="1 2">
    <name type="scientific">Elysia chlorotica</name>
    <name type="common">Eastern emerald elysia</name>
    <name type="synonym">Sea slug</name>
    <dbReference type="NCBI Taxonomy" id="188477"/>
    <lineage>
        <taxon>Eukaryota</taxon>
        <taxon>Metazoa</taxon>
        <taxon>Spiralia</taxon>
        <taxon>Lophotrochozoa</taxon>
        <taxon>Mollusca</taxon>
        <taxon>Gastropoda</taxon>
        <taxon>Heterobranchia</taxon>
        <taxon>Euthyneura</taxon>
        <taxon>Panpulmonata</taxon>
        <taxon>Sacoglossa</taxon>
        <taxon>Placobranchoidea</taxon>
        <taxon>Plakobranchidae</taxon>
        <taxon>Elysia</taxon>
    </lineage>
</organism>
<gene>
    <name evidence="1" type="ORF">EGW08_017292</name>
</gene>